<dbReference type="PROSITE" id="PS51371">
    <property type="entry name" value="CBS"/>
    <property type="match status" value="1"/>
</dbReference>
<gene>
    <name evidence="8" type="ORF">RFI_05918</name>
</gene>
<dbReference type="AlphaFoldDB" id="X6NZD8"/>
<keyword evidence="9" id="KW-1185">Reference proteome</keyword>
<protein>
    <recommendedName>
        <fullName evidence="7">CBS domain-containing protein</fullName>
    </recommendedName>
</protein>
<dbReference type="SUPFAM" id="SSF54631">
    <property type="entry name" value="CBS-domain pair"/>
    <property type="match status" value="1"/>
</dbReference>
<dbReference type="PANTHER" id="PTHR11689">
    <property type="entry name" value="CHLORIDE CHANNEL PROTEIN CLC FAMILY MEMBER"/>
    <property type="match status" value="1"/>
</dbReference>
<dbReference type="GO" id="GO:0015108">
    <property type="term" value="F:chloride transmembrane transporter activity"/>
    <property type="evidence" value="ECO:0007669"/>
    <property type="project" value="TreeGrafter"/>
</dbReference>
<evidence type="ECO:0000256" key="2">
    <source>
        <dbReference type="ARBA" id="ARBA00022737"/>
    </source>
</evidence>
<evidence type="ECO:0000313" key="9">
    <source>
        <dbReference type="Proteomes" id="UP000023152"/>
    </source>
</evidence>
<dbReference type="InterPro" id="IPR051280">
    <property type="entry name" value="Cl-channel/antiporter"/>
</dbReference>
<keyword evidence="3" id="KW-0406">Ion transport</keyword>
<keyword evidence="2" id="KW-0677">Repeat</keyword>
<dbReference type="Proteomes" id="UP000023152">
    <property type="component" value="Unassembled WGS sequence"/>
</dbReference>
<comment type="caution">
    <text evidence="8">The sequence shown here is derived from an EMBL/GenBank/DDBJ whole genome shotgun (WGS) entry which is preliminary data.</text>
</comment>
<dbReference type="InterPro" id="IPR000644">
    <property type="entry name" value="CBS_dom"/>
</dbReference>
<keyword evidence="1" id="KW-0813">Transport</keyword>
<proteinExistence type="predicted"/>
<evidence type="ECO:0000313" key="8">
    <source>
        <dbReference type="EMBL" id="ETO31204.1"/>
    </source>
</evidence>
<organism evidence="8 9">
    <name type="scientific">Reticulomyxa filosa</name>
    <dbReference type="NCBI Taxonomy" id="46433"/>
    <lineage>
        <taxon>Eukaryota</taxon>
        <taxon>Sar</taxon>
        <taxon>Rhizaria</taxon>
        <taxon>Retaria</taxon>
        <taxon>Foraminifera</taxon>
        <taxon>Monothalamids</taxon>
        <taxon>Reticulomyxidae</taxon>
        <taxon>Reticulomyxa</taxon>
    </lineage>
</organism>
<accession>X6NZD8</accession>
<keyword evidence="5" id="KW-0868">Chloride</keyword>
<dbReference type="OrthoDB" id="428525at2759"/>
<evidence type="ECO:0000256" key="6">
    <source>
        <dbReference type="PROSITE-ProRule" id="PRU00703"/>
    </source>
</evidence>
<name>X6NZD8_RETFI</name>
<feature type="domain" description="CBS" evidence="7">
    <location>
        <begin position="138"/>
        <end position="196"/>
    </location>
</feature>
<evidence type="ECO:0000256" key="1">
    <source>
        <dbReference type="ARBA" id="ARBA00022448"/>
    </source>
</evidence>
<evidence type="ECO:0000259" key="7">
    <source>
        <dbReference type="PROSITE" id="PS51371"/>
    </source>
</evidence>
<evidence type="ECO:0000256" key="5">
    <source>
        <dbReference type="ARBA" id="ARBA00023214"/>
    </source>
</evidence>
<dbReference type="Pfam" id="PF00571">
    <property type="entry name" value="CBS"/>
    <property type="match status" value="1"/>
</dbReference>
<dbReference type="PANTHER" id="PTHR11689:SF136">
    <property type="entry name" value="H(+)_CL(-) EXCHANGE TRANSPORTER 7"/>
    <property type="match status" value="1"/>
</dbReference>
<dbReference type="EMBL" id="ASPP01005079">
    <property type="protein sequence ID" value="ETO31204.1"/>
    <property type="molecule type" value="Genomic_DNA"/>
</dbReference>
<evidence type="ECO:0000256" key="3">
    <source>
        <dbReference type="ARBA" id="ARBA00023065"/>
    </source>
</evidence>
<dbReference type="Gene3D" id="3.10.580.10">
    <property type="entry name" value="CBS-domain"/>
    <property type="match status" value="1"/>
</dbReference>
<reference evidence="8 9" key="1">
    <citation type="journal article" date="2013" name="Curr. Biol.">
        <title>The Genome of the Foraminiferan Reticulomyxa filosa.</title>
        <authorList>
            <person name="Glockner G."/>
            <person name="Hulsmann N."/>
            <person name="Schleicher M."/>
            <person name="Noegel A.A."/>
            <person name="Eichinger L."/>
            <person name="Gallinger C."/>
            <person name="Pawlowski J."/>
            <person name="Sierra R."/>
            <person name="Euteneuer U."/>
            <person name="Pillet L."/>
            <person name="Moustafa A."/>
            <person name="Platzer M."/>
            <person name="Groth M."/>
            <person name="Szafranski K."/>
            <person name="Schliwa M."/>
        </authorList>
    </citation>
    <scope>NUCLEOTIDE SEQUENCE [LARGE SCALE GENOMIC DNA]</scope>
</reference>
<sequence length="232" mass="27290">MEREASRKDEVKQEIIEMETDKKSKFGSTIANDFAGIGVPGKEENQGGKFIGLITRQHIYVMLAMKKYGKIHELSRLRLLKQRYLNDEHFKTIDLQDIINKDEALRNIQRKDQLLIDRTTGLKYESFKNPFYMDFSPYIHLSPFTVKENTPVLRCYQLFRQMGLRHLCVLNDFNEVAGIITSHNLTEFYLKDITDKIKDDIQKTNRCLSKIEWLYLKNTVTPNTFSIVYHSN</sequence>
<keyword evidence="4 6" id="KW-0129">CBS domain</keyword>
<evidence type="ECO:0000256" key="4">
    <source>
        <dbReference type="ARBA" id="ARBA00023122"/>
    </source>
</evidence>
<dbReference type="InterPro" id="IPR046342">
    <property type="entry name" value="CBS_dom_sf"/>
</dbReference>